<name>A0ABU8TDA7_9PSEU</name>
<proteinExistence type="inferred from homology"/>
<reference evidence="3 4" key="1">
    <citation type="submission" date="2024-03" db="EMBL/GenBank/DDBJ databases">
        <title>Draft genome sequence of Pseudonocardia sp. DW16-2.</title>
        <authorList>
            <person name="Duangmal K."/>
        </authorList>
    </citation>
    <scope>NUCLEOTIDE SEQUENCE [LARGE SCALE GENOMIC DNA]</scope>
    <source>
        <strain evidence="3 4">DW16-2</strain>
    </source>
</reference>
<comment type="subcellular location">
    <subcellularLocation>
        <location evidence="1">Cell membrane</location>
        <topology evidence="1">Peripheral membrane protein</topology>
        <orientation evidence="1">Cytoplasmic side</orientation>
    </subcellularLocation>
</comment>
<dbReference type="PANTHER" id="PTHR33383">
    <property type="entry name" value="MEMBRANE PROTEIN INSERTION EFFICIENCY FACTOR-RELATED"/>
    <property type="match status" value="1"/>
</dbReference>
<keyword evidence="1" id="KW-1003">Cell membrane</keyword>
<keyword evidence="1" id="KW-0472">Membrane</keyword>
<gene>
    <name evidence="3" type="primary">yidD</name>
    <name evidence="3" type="ORF">WJX68_20900</name>
</gene>
<dbReference type="Proteomes" id="UP001364211">
    <property type="component" value="Unassembled WGS sequence"/>
</dbReference>
<evidence type="ECO:0000313" key="4">
    <source>
        <dbReference type="Proteomes" id="UP001364211"/>
    </source>
</evidence>
<keyword evidence="4" id="KW-1185">Reference proteome</keyword>
<dbReference type="PANTHER" id="PTHR33383:SF1">
    <property type="entry name" value="MEMBRANE PROTEIN INSERTION EFFICIENCY FACTOR-RELATED"/>
    <property type="match status" value="1"/>
</dbReference>
<dbReference type="NCBIfam" id="TIGR00278">
    <property type="entry name" value="membrane protein insertion efficiency factor YidD"/>
    <property type="match status" value="1"/>
</dbReference>
<organism evidence="3 4">
    <name type="scientific">Pseudonocardia spirodelae</name>
    <dbReference type="NCBI Taxonomy" id="3133431"/>
    <lineage>
        <taxon>Bacteria</taxon>
        <taxon>Bacillati</taxon>
        <taxon>Actinomycetota</taxon>
        <taxon>Actinomycetes</taxon>
        <taxon>Pseudonocardiales</taxon>
        <taxon>Pseudonocardiaceae</taxon>
        <taxon>Pseudonocardia</taxon>
    </lineage>
</organism>
<dbReference type="InterPro" id="IPR002696">
    <property type="entry name" value="Membr_insert_effic_factor_YidD"/>
</dbReference>
<feature type="region of interest" description="Disordered" evidence="2">
    <location>
        <begin position="74"/>
        <end position="122"/>
    </location>
</feature>
<protein>
    <recommendedName>
        <fullName evidence="1">Putative membrane protein insertion efficiency factor</fullName>
    </recommendedName>
</protein>
<evidence type="ECO:0000256" key="1">
    <source>
        <dbReference type="HAMAP-Rule" id="MF_00386"/>
    </source>
</evidence>
<dbReference type="RefSeq" id="WP_340293665.1">
    <property type="nucleotide sequence ID" value="NZ_JBBJUP010000019.1"/>
</dbReference>
<sequence length="122" mass="13436">MSEEHAPASRPGPGARAAMAAVRWYQVWISPNLMPSCRFHPSCSAYSVEAFSEHGLVRGLGLTVWRLLRCAPWHPGGWDPVPPRRRHRGDGVPPSGTEPDPEPEHPSTDPPRTEGLSRGTDR</sequence>
<accession>A0ABU8TDA7</accession>
<comment type="similarity">
    <text evidence="1">Belongs to the UPF0161 family.</text>
</comment>
<dbReference type="SMART" id="SM01234">
    <property type="entry name" value="Haemolytic"/>
    <property type="match status" value="1"/>
</dbReference>
<dbReference type="HAMAP" id="MF_00386">
    <property type="entry name" value="UPF0161_YidD"/>
    <property type="match status" value="1"/>
</dbReference>
<evidence type="ECO:0000256" key="2">
    <source>
        <dbReference type="SAM" id="MobiDB-lite"/>
    </source>
</evidence>
<comment type="function">
    <text evidence="1">Could be involved in insertion of integral membrane proteins into the membrane.</text>
</comment>
<dbReference type="Pfam" id="PF01809">
    <property type="entry name" value="YidD"/>
    <property type="match status" value="1"/>
</dbReference>
<dbReference type="EMBL" id="JBBJUP010000019">
    <property type="protein sequence ID" value="MEJ8281405.1"/>
    <property type="molecule type" value="Genomic_DNA"/>
</dbReference>
<comment type="caution">
    <text evidence="3">The sequence shown here is derived from an EMBL/GenBank/DDBJ whole genome shotgun (WGS) entry which is preliminary data.</text>
</comment>
<evidence type="ECO:0000313" key="3">
    <source>
        <dbReference type="EMBL" id="MEJ8281405.1"/>
    </source>
</evidence>